<evidence type="ECO:0000313" key="3">
    <source>
        <dbReference type="Proteomes" id="UP000325081"/>
    </source>
</evidence>
<reference evidence="3" key="1">
    <citation type="journal article" date="2019" name="Curr. Biol.">
        <title>Genome Sequence of Striga asiatica Provides Insight into the Evolution of Plant Parasitism.</title>
        <authorList>
            <person name="Yoshida S."/>
            <person name="Kim S."/>
            <person name="Wafula E.K."/>
            <person name="Tanskanen J."/>
            <person name="Kim Y.M."/>
            <person name="Honaas L."/>
            <person name="Yang Z."/>
            <person name="Spallek T."/>
            <person name="Conn C.E."/>
            <person name="Ichihashi Y."/>
            <person name="Cheong K."/>
            <person name="Cui S."/>
            <person name="Der J.P."/>
            <person name="Gundlach H."/>
            <person name="Jiao Y."/>
            <person name="Hori C."/>
            <person name="Ishida J.K."/>
            <person name="Kasahara H."/>
            <person name="Kiba T."/>
            <person name="Kim M.S."/>
            <person name="Koo N."/>
            <person name="Laohavisit A."/>
            <person name="Lee Y.H."/>
            <person name="Lumba S."/>
            <person name="McCourt P."/>
            <person name="Mortimer J.C."/>
            <person name="Mutuku J.M."/>
            <person name="Nomura T."/>
            <person name="Sasaki-Sekimoto Y."/>
            <person name="Seto Y."/>
            <person name="Wang Y."/>
            <person name="Wakatake T."/>
            <person name="Sakakibara H."/>
            <person name="Demura T."/>
            <person name="Yamaguchi S."/>
            <person name="Yoneyama K."/>
            <person name="Manabe R.I."/>
            <person name="Nelson D.C."/>
            <person name="Schulman A.H."/>
            <person name="Timko M.P."/>
            <person name="dePamphilis C.W."/>
            <person name="Choi D."/>
            <person name="Shirasu K."/>
        </authorList>
    </citation>
    <scope>NUCLEOTIDE SEQUENCE [LARGE SCALE GENOMIC DNA]</scope>
    <source>
        <strain evidence="3">cv. UVA1</strain>
    </source>
</reference>
<evidence type="ECO:0000256" key="1">
    <source>
        <dbReference type="SAM" id="MobiDB-lite"/>
    </source>
</evidence>
<keyword evidence="3" id="KW-1185">Reference proteome</keyword>
<feature type="compositionally biased region" description="Basic and acidic residues" evidence="1">
    <location>
        <begin position="1"/>
        <end position="12"/>
    </location>
</feature>
<feature type="compositionally biased region" description="Basic and acidic residues" evidence="1">
    <location>
        <begin position="36"/>
        <end position="48"/>
    </location>
</feature>
<evidence type="ECO:0000313" key="2">
    <source>
        <dbReference type="EMBL" id="GER46127.1"/>
    </source>
</evidence>
<dbReference type="AlphaFoldDB" id="A0A5A7QNW7"/>
<feature type="compositionally biased region" description="Polar residues" evidence="1">
    <location>
        <begin position="19"/>
        <end position="32"/>
    </location>
</feature>
<sequence length="114" mass="12759">MGRGSHGHDGKLRPRRANLLTTTVDSHSTVTPSEEPISHGKAKEDSNTAKEQSISAWGKAATKHLFLRDNQYRVNTSRRTEKHTLRKCPLKVPLRVEKLSSTTSEAALKLTIFR</sequence>
<gene>
    <name evidence="2" type="ORF">STAS_23132</name>
</gene>
<protein>
    <submittedName>
        <fullName evidence="2">DNA polymerase</fullName>
    </submittedName>
</protein>
<organism evidence="2 3">
    <name type="scientific">Striga asiatica</name>
    <name type="common">Asiatic witchweed</name>
    <name type="synonym">Buchnera asiatica</name>
    <dbReference type="NCBI Taxonomy" id="4170"/>
    <lineage>
        <taxon>Eukaryota</taxon>
        <taxon>Viridiplantae</taxon>
        <taxon>Streptophyta</taxon>
        <taxon>Embryophyta</taxon>
        <taxon>Tracheophyta</taxon>
        <taxon>Spermatophyta</taxon>
        <taxon>Magnoliopsida</taxon>
        <taxon>eudicotyledons</taxon>
        <taxon>Gunneridae</taxon>
        <taxon>Pentapetalae</taxon>
        <taxon>asterids</taxon>
        <taxon>lamiids</taxon>
        <taxon>Lamiales</taxon>
        <taxon>Orobanchaceae</taxon>
        <taxon>Buchnereae</taxon>
        <taxon>Striga</taxon>
    </lineage>
</organism>
<comment type="caution">
    <text evidence="2">The sequence shown here is derived from an EMBL/GenBank/DDBJ whole genome shotgun (WGS) entry which is preliminary data.</text>
</comment>
<dbReference type="EMBL" id="BKCP01007405">
    <property type="protein sequence ID" value="GER46127.1"/>
    <property type="molecule type" value="Genomic_DNA"/>
</dbReference>
<feature type="region of interest" description="Disordered" evidence="1">
    <location>
        <begin position="1"/>
        <end position="55"/>
    </location>
</feature>
<proteinExistence type="predicted"/>
<dbReference type="Proteomes" id="UP000325081">
    <property type="component" value="Unassembled WGS sequence"/>
</dbReference>
<accession>A0A5A7QNW7</accession>
<name>A0A5A7QNW7_STRAF</name>